<feature type="compositionally biased region" description="Polar residues" evidence="2">
    <location>
        <begin position="587"/>
        <end position="604"/>
    </location>
</feature>
<dbReference type="SUPFAM" id="SSF56672">
    <property type="entry name" value="DNA/RNA polymerases"/>
    <property type="match status" value="1"/>
</dbReference>
<protein>
    <submittedName>
        <fullName evidence="4">Ribonuclease H-like domain-containing protein</fullName>
    </submittedName>
</protein>
<evidence type="ECO:0000256" key="1">
    <source>
        <dbReference type="SAM" id="Coils"/>
    </source>
</evidence>
<gene>
    <name evidence="4" type="ORF">Tci_050744</name>
</gene>
<evidence type="ECO:0000259" key="3">
    <source>
        <dbReference type="Pfam" id="PF13976"/>
    </source>
</evidence>
<dbReference type="CDD" id="cd09272">
    <property type="entry name" value="RNase_HI_RT_Ty1"/>
    <property type="match status" value="1"/>
</dbReference>
<dbReference type="AlphaFoldDB" id="A0A6L2MXR0"/>
<dbReference type="InterPro" id="IPR025724">
    <property type="entry name" value="GAG-pre-integrase_dom"/>
</dbReference>
<evidence type="ECO:0000313" key="4">
    <source>
        <dbReference type="EMBL" id="GEU78766.1"/>
    </source>
</evidence>
<keyword evidence="1" id="KW-0175">Coiled coil</keyword>
<dbReference type="PANTHER" id="PTHR11439">
    <property type="entry name" value="GAG-POL-RELATED RETROTRANSPOSON"/>
    <property type="match status" value="1"/>
</dbReference>
<feature type="region of interest" description="Disordered" evidence="2">
    <location>
        <begin position="580"/>
        <end position="623"/>
    </location>
</feature>
<name>A0A6L2MXR0_TANCI</name>
<feature type="domain" description="GAG-pre-integrase" evidence="3">
    <location>
        <begin position="366"/>
        <end position="419"/>
    </location>
</feature>
<dbReference type="EMBL" id="BKCJ010007738">
    <property type="protein sequence ID" value="GEU78766.1"/>
    <property type="molecule type" value="Genomic_DNA"/>
</dbReference>
<dbReference type="Pfam" id="PF13976">
    <property type="entry name" value="gag_pre-integrs"/>
    <property type="match status" value="1"/>
</dbReference>
<feature type="coiled-coil region" evidence="1">
    <location>
        <begin position="693"/>
        <end position="727"/>
    </location>
</feature>
<feature type="region of interest" description="Disordered" evidence="2">
    <location>
        <begin position="1"/>
        <end position="33"/>
    </location>
</feature>
<accession>A0A6L2MXR0</accession>
<reference evidence="4" key="1">
    <citation type="journal article" date="2019" name="Sci. Rep.">
        <title>Draft genome of Tanacetum cinerariifolium, the natural source of mosquito coil.</title>
        <authorList>
            <person name="Yamashiro T."/>
            <person name="Shiraishi A."/>
            <person name="Satake H."/>
            <person name="Nakayama K."/>
        </authorList>
    </citation>
    <scope>NUCLEOTIDE SEQUENCE</scope>
</reference>
<organism evidence="4">
    <name type="scientific">Tanacetum cinerariifolium</name>
    <name type="common">Dalmatian daisy</name>
    <name type="synonym">Chrysanthemum cinerariifolium</name>
    <dbReference type="NCBI Taxonomy" id="118510"/>
    <lineage>
        <taxon>Eukaryota</taxon>
        <taxon>Viridiplantae</taxon>
        <taxon>Streptophyta</taxon>
        <taxon>Embryophyta</taxon>
        <taxon>Tracheophyta</taxon>
        <taxon>Spermatophyta</taxon>
        <taxon>Magnoliopsida</taxon>
        <taxon>eudicotyledons</taxon>
        <taxon>Gunneridae</taxon>
        <taxon>Pentapetalae</taxon>
        <taxon>asterids</taxon>
        <taxon>campanulids</taxon>
        <taxon>Asterales</taxon>
        <taxon>Asteraceae</taxon>
        <taxon>Asteroideae</taxon>
        <taxon>Anthemideae</taxon>
        <taxon>Anthemidinae</taxon>
        <taxon>Tanacetum</taxon>
    </lineage>
</organism>
<dbReference type="PANTHER" id="PTHR11439:SF524">
    <property type="entry name" value="RNA-DIRECTED DNA POLYMERASE, PROTEIN KINASE RLK-PELLE-DLSV FAMILY"/>
    <property type="match status" value="1"/>
</dbReference>
<sequence length="733" mass="82709">MASVGGGVGEIEVADTSDVDSRNGGSESRSHGDALYQHTYDMQQFTRDNNCTVDFDAFGFLVKDFLTRHILLRCDSSGDLYPVTSPSLTPPALLSVSSREPHLAALKRVFRYIRGTLDHGLQLHVSSTPQLNAYTDADWVGCPVTRRSTSGYCVFFGDNLLSWSAKRQVTLSRSSAEAEYRRVTNVVAETAWIRNLLRELHNPLFTATLVYCDNVSAVYTSSNLVQHQRTKHIEIDIHFVRDMVARGQVRVLHVPTRYQYVEIFTKGLPTALFEEFYTSLSVRSSPAQTAGHSILPTLHRPLHIHNVLVTANIIKNLIYVRQFTRDNNCTIEFDAFGFSVKNFLTRHILLGCHSLGDLYPVTQPSSLLSVMMSLSYSTWHQRLGHPGDELLRSFVSRNLISRNKEKSHHVCYACQLGKHVKLPFSISTSIVSSCFVIIHSDIWTSSIVSTGGFKYYVIFLDHFSHYLWIYPLRTQSKVLLSLHTFVHLNVTFLVFNVIMVLDVKNAFLNGDMSDMHQPPDLLLMLQELDILPVDVIHVYLFTGFLKACYSGAIARGVASTLRNRPRRRLEARKHCNRIVSDKGNDQGLENQSNTFGDESSGSRNECYDKSTSGDDTNIRPSYDTEPMIEVPYTAEYNVFVVDTQHSEPPKCIINTCLVEKVDSNVIPDSPDMCDNEIQTDQNALECDDERVALANLIENLKLDVDENKKIQKQLKKANISLAHELKECKSILA</sequence>
<proteinExistence type="predicted"/>
<evidence type="ECO:0000256" key="2">
    <source>
        <dbReference type="SAM" id="MobiDB-lite"/>
    </source>
</evidence>
<dbReference type="InterPro" id="IPR043502">
    <property type="entry name" value="DNA/RNA_pol_sf"/>
</dbReference>
<comment type="caution">
    <text evidence="4">The sequence shown here is derived from an EMBL/GenBank/DDBJ whole genome shotgun (WGS) entry which is preliminary data.</text>
</comment>